<dbReference type="GO" id="GO:0009098">
    <property type="term" value="P:L-leucine biosynthetic process"/>
    <property type="evidence" value="ECO:0007669"/>
    <property type="project" value="UniProtKB-UniRule"/>
</dbReference>
<comment type="cofactor">
    <cofactor evidence="13">
        <name>[4Fe-4S] cluster</name>
        <dbReference type="ChEBI" id="CHEBI:49883"/>
    </cofactor>
    <text evidence="13">Binds 1 [4Fe-4S] cluster per subunit.</text>
</comment>
<dbReference type="Proteomes" id="UP000245020">
    <property type="component" value="Unassembled WGS sequence"/>
</dbReference>
<evidence type="ECO:0000256" key="4">
    <source>
        <dbReference type="ARBA" id="ARBA00011271"/>
    </source>
</evidence>
<dbReference type="SUPFAM" id="SSF53732">
    <property type="entry name" value="Aconitase iron-sulfur domain"/>
    <property type="match status" value="1"/>
</dbReference>
<sequence>MTAKTLYEKIWDDHVVRTEADGTALLYIDRHIIHEVTSAQAFEGLEKAGRSLWRKNAIVAMADHNTPTTSDIANITDPIAKLQVDTLHQNATKHALNYFPIGDQRRGIVHVAGPEQGATLPGMTIVCGDSHTATHGAFGAIAFGIGTSEVEHVMATSCLVQKPSKTMKIEVMGQLQPNVTAKDLILAIIGHIGTAGGTGYAIEFAGDAVANLSMEGRMTMCNMAIEAGARVGLVAVDNTTIEYVKNRPFAPKGEDWDKAVSYWQTLHSDPDAHFDKVITLDAAMIAPQVSYGTSPEMVIGIDQVVPDPEKAANAVQRESIAKALKYMGLKAGESPEEMMIDKVFIGSCTNSRLEDIRDAARFVKGKKIASNIKLAMVVPGSGIVKAAAEAEGLDQIFIDAGFEWREPGCSMCLAMNPDRLEPYERCASTSNRNFEGRQGAAGRTHLVSPAMAAAAAIAGHFVDIRTINEA</sequence>
<dbReference type="GO" id="GO:0051539">
    <property type="term" value="F:4 iron, 4 sulfur cluster binding"/>
    <property type="evidence" value="ECO:0007669"/>
    <property type="project" value="UniProtKB-KW"/>
</dbReference>
<comment type="similarity">
    <text evidence="13">Belongs to the aconitase/IPM isomerase family. LeuC type 1 subfamily.</text>
</comment>
<keyword evidence="16" id="KW-1185">Reference proteome</keyword>
<dbReference type="InterPro" id="IPR004430">
    <property type="entry name" value="3-IsopropMal_deHydase_lsu"/>
</dbReference>
<dbReference type="NCBIfam" id="NF004016">
    <property type="entry name" value="PRK05478.1"/>
    <property type="match status" value="1"/>
</dbReference>
<dbReference type="PANTHER" id="PTHR43822">
    <property type="entry name" value="HOMOACONITASE, MITOCHONDRIAL-RELATED"/>
    <property type="match status" value="1"/>
</dbReference>
<keyword evidence="6 13" id="KW-0004">4Fe-4S</keyword>
<evidence type="ECO:0000259" key="14">
    <source>
        <dbReference type="Pfam" id="PF00330"/>
    </source>
</evidence>
<dbReference type="InterPro" id="IPR018136">
    <property type="entry name" value="Aconitase_4Fe-4S_BS"/>
</dbReference>
<dbReference type="PRINTS" id="PR00415">
    <property type="entry name" value="ACONITASE"/>
</dbReference>
<keyword evidence="9 13" id="KW-0408">Iron</keyword>
<keyword evidence="8 13" id="KW-0479">Metal-binding</keyword>
<dbReference type="InterPro" id="IPR036008">
    <property type="entry name" value="Aconitase_4Fe-4S_dom"/>
</dbReference>
<evidence type="ECO:0000256" key="13">
    <source>
        <dbReference type="HAMAP-Rule" id="MF_01026"/>
    </source>
</evidence>
<feature type="binding site" evidence="13">
    <location>
        <position position="348"/>
    </location>
    <ligand>
        <name>[4Fe-4S] cluster</name>
        <dbReference type="ChEBI" id="CHEBI:49883"/>
    </ligand>
</feature>
<dbReference type="Gene3D" id="3.30.499.10">
    <property type="entry name" value="Aconitase, domain 3"/>
    <property type="match status" value="2"/>
</dbReference>
<dbReference type="RefSeq" id="WP_109189460.1">
    <property type="nucleotide sequence ID" value="NZ_BMYA01000002.1"/>
</dbReference>
<comment type="pathway">
    <text evidence="3 13">Amino-acid biosynthesis; L-leucine biosynthesis; L-leucine from 3-methyl-2-oxobutanoate: step 2/4.</text>
</comment>
<feature type="binding site" evidence="13">
    <location>
        <position position="412"/>
    </location>
    <ligand>
        <name>[4Fe-4S] cluster</name>
        <dbReference type="ChEBI" id="CHEBI:49883"/>
    </ligand>
</feature>
<feature type="binding site" evidence="13">
    <location>
        <position position="409"/>
    </location>
    <ligand>
        <name>[4Fe-4S] cluster</name>
        <dbReference type="ChEBI" id="CHEBI:49883"/>
    </ligand>
</feature>
<accession>A0A2U2ADS1</accession>
<dbReference type="GO" id="GO:0003861">
    <property type="term" value="F:3-isopropylmalate dehydratase activity"/>
    <property type="evidence" value="ECO:0007669"/>
    <property type="project" value="UniProtKB-UniRule"/>
</dbReference>
<gene>
    <name evidence="13 15" type="primary">leuC</name>
    <name evidence="15" type="ORF">DC083_06755</name>
</gene>
<evidence type="ECO:0000313" key="16">
    <source>
        <dbReference type="Proteomes" id="UP000245020"/>
    </source>
</evidence>
<evidence type="ECO:0000256" key="7">
    <source>
        <dbReference type="ARBA" id="ARBA00022605"/>
    </source>
</evidence>
<dbReference type="UniPathway" id="UPA00048">
    <property type="reaction ID" value="UER00071"/>
</dbReference>
<evidence type="ECO:0000256" key="12">
    <source>
        <dbReference type="ARBA" id="ARBA00023304"/>
    </source>
</evidence>
<protein>
    <recommendedName>
        <fullName evidence="13">3-isopropylmalate dehydratase large subunit</fullName>
        <ecNumber evidence="13">4.2.1.33</ecNumber>
    </recommendedName>
    <alternativeName>
        <fullName evidence="13">Alpha-IPM isomerase</fullName>
        <shortName evidence="13">IPMI</shortName>
    </alternativeName>
    <alternativeName>
        <fullName evidence="13">Isopropylmalate isomerase</fullName>
    </alternativeName>
</protein>
<dbReference type="NCBIfam" id="NF009116">
    <property type="entry name" value="PRK12466.1"/>
    <property type="match status" value="1"/>
</dbReference>
<proteinExistence type="inferred from homology"/>
<evidence type="ECO:0000256" key="6">
    <source>
        <dbReference type="ARBA" id="ARBA00022485"/>
    </source>
</evidence>
<comment type="caution">
    <text evidence="15">The sequence shown here is derived from an EMBL/GenBank/DDBJ whole genome shotgun (WGS) entry which is preliminary data.</text>
</comment>
<dbReference type="OrthoDB" id="9802769at2"/>
<dbReference type="InterPro" id="IPR050067">
    <property type="entry name" value="IPM_dehydratase_rel_enz"/>
</dbReference>
<evidence type="ECO:0000256" key="1">
    <source>
        <dbReference type="ARBA" id="ARBA00000491"/>
    </source>
</evidence>
<dbReference type="InterPro" id="IPR015931">
    <property type="entry name" value="Acnase/IPM_dHydase_lsu_aba_1/3"/>
</dbReference>
<dbReference type="PROSITE" id="PS00450">
    <property type="entry name" value="ACONITASE_1"/>
    <property type="match status" value="1"/>
</dbReference>
<name>A0A2U2ADS1_9GAMM</name>
<dbReference type="FunFam" id="3.30.499.10:FF:000007">
    <property type="entry name" value="3-isopropylmalate dehydratase large subunit"/>
    <property type="match status" value="1"/>
</dbReference>
<dbReference type="AlphaFoldDB" id="A0A2U2ADS1"/>
<dbReference type="CDD" id="cd01583">
    <property type="entry name" value="IPMI"/>
    <property type="match status" value="1"/>
</dbReference>
<evidence type="ECO:0000256" key="3">
    <source>
        <dbReference type="ARBA" id="ARBA00004729"/>
    </source>
</evidence>
<reference evidence="16" key="1">
    <citation type="submission" date="2018-05" db="EMBL/GenBank/DDBJ databases">
        <title>Ignatzschineria dubaiensis sp. nov., isolated from necrotic foot tissues of dromedaries (Camelus dromedarius) and associated maggots in Dubai, United Arab Emirates.</title>
        <authorList>
            <person name="Tsang C.C."/>
            <person name="Tang J.Y.M."/>
            <person name="Fong J.Y.H."/>
            <person name="Kinne J."/>
            <person name="Lee H.H."/>
            <person name="Joseph M."/>
            <person name="Jose S."/>
            <person name="Schuster R.K."/>
            <person name="Tang Y."/>
            <person name="Sivakumar S."/>
            <person name="Chen J.H.K."/>
            <person name="Teng J.L.L."/>
            <person name="Lau S.K.P."/>
            <person name="Wernery U."/>
            <person name="Woo P.C.Y."/>
        </authorList>
    </citation>
    <scope>NUCLEOTIDE SEQUENCE [LARGE SCALE GENOMIC DNA]</scope>
    <source>
        <strain evidence="16">KCTC 22644</strain>
    </source>
</reference>
<keyword evidence="10 13" id="KW-0411">Iron-sulfur</keyword>
<evidence type="ECO:0000256" key="5">
    <source>
        <dbReference type="ARBA" id="ARBA00022430"/>
    </source>
</evidence>
<keyword evidence="5 13" id="KW-0432">Leucine biosynthesis</keyword>
<evidence type="ECO:0000256" key="2">
    <source>
        <dbReference type="ARBA" id="ARBA00002695"/>
    </source>
</evidence>
<dbReference type="PROSITE" id="PS01244">
    <property type="entry name" value="ACONITASE_2"/>
    <property type="match status" value="1"/>
</dbReference>
<dbReference type="InterPro" id="IPR033941">
    <property type="entry name" value="IPMI_cat"/>
</dbReference>
<keyword evidence="7 13" id="KW-0028">Amino-acid biosynthesis</keyword>
<dbReference type="HAMAP" id="MF_01026">
    <property type="entry name" value="LeuC_type1"/>
    <property type="match status" value="1"/>
</dbReference>
<comment type="subunit">
    <text evidence="4 13">Heterodimer of LeuC and LeuD.</text>
</comment>
<dbReference type="EC" id="4.2.1.33" evidence="13"/>
<evidence type="ECO:0000256" key="10">
    <source>
        <dbReference type="ARBA" id="ARBA00023014"/>
    </source>
</evidence>
<evidence type="ECO:0000256" key="8">
    <source>
        <dbReference type="ARBA" id="ARBA00022723"/>
    </source>
</evidence>
<dbReference type="Pfam" id="PF00330">
    <property type="entry name" value="Aconitase"/>
    <property type="match status" value="1"/>
</dbReference>
<evidence type="ECO:0000256" key="9">
    <source>
        <dbReference type="ARBA" id="ARBA00023004"/>
    </source>
</evidence>
<dbReference type="NCBIfam" id="TIGR00170">
    <property type="entry name" value="leuC"/>
    <property type="match status" value="1"/>
</dbReference>
<dbReference type="InterPro" id="IPR001030">
    <property type="entry name" value="Acoase/IPM_deHydtase_lsu_aba"/>
</dbReference>
<evidence type="ECO:0000313" key="15">
    <source>
        <dbReference type="EMBL" id="PWD80804.1"/>
    </source>
</evidence>
<organism evidence="15 16">
    <name type="scientific">Ignatzschineria ureiclastica</name>
    <dbReference type="NCBI Taxonomy" id="472582"/>
    <lineage>
        <taxon>Bacteria</taxon>
        <taxon>Pseudomonadati</taxon>
        <taxon>Pseudomonadota</taxon>
        <taxon>Gammaproteobacteria</taxon>
        <taxon>Cardiobacteriales</taxon>
        <taxon>Ignatzschineriaceae</taxon>
        <taxon>Ignatzschineria</taxon>
    </lineage>
</organism>
<comment type="catalytic activity">
    <reaction evidence="1 13">
        <text>(2R,3S)-3-isopropylmalate = (2S)-2-isopropylmalate</text>
        <dbReference type="Rhea" id="RHEA:32287"/>
        <dbReference type="ChEBI" id="CHEBI:1178"/>
        <dbReference type="ChEBI" id="CHEBI:35121"/>
        <dbReference type="EC" id="4.2.1.33"/>
    </reaction>
</comment>
<dbReference type="EMBL" id="QEWQ01000004">
    <property type="protein sequence ID" value="PWD80804.1"/>
    <property type="molecule type" value="Genomic_DNA"/>
</dbReference>
<evidence type="ECO:0000256" key="11">
    <source>
        <dbReference type="ARBA" id="ARBA00023239"/>
    </source>
</evidence>
<keyword evidence="12 13" id="KW-0100">Branched-chain amino acid biosynthesis</keyword>
<keyword evidence="11 13" id="KW-0456">Lyase</keyword>
<dbReference type="PANTHER" id="PTHR43822:SF9">
    <property type="entry name" value="3-ISOPROPYLMALATE DEHYDRATASE"/>
    <property type="match status" value="1"/>
</dbReference>
<dbReference type="GO" id="GO:0046872">
    <property type="term" value="F:metal ion binding"/>
    <property type="evidence" value="ECO:0007669"/>
    <property type="project" value="UniProtKB-KW"/>
</dbReference>
<feature type="domain" description="Aconitase/3-isopropylmalate dehydratase large subunit alpha/beta/alpha" evidence="14">
    <location>
        <begin position="8"/>
        <end position="459"/>
    </location>
</feature>
<comment type="function">
    <text evidence="2 13">Catalyzes the isomerization between 2-isopropylmalate and 3-isopropylmalate, via the formation of 2-isopropylmaleate.</text>
</comment>